<dbReference type="GO" id="GO:0016192">
    <property type="term" value="P:vesicle-mediated transport"/>
    <property type="evidence" value="ECO:0007669"/>
    <property type="project" value="InterPro"/>
</dbReference>
<evidence type="ECO:0000256" key="1">
    <source>
        <dbReference type="ARBA" id="ARBA00009884"/>
    </source>
</evidence>
<dbReference type="EMBL" id="KN823478">
    <property type="protein sequence ID" value="KIO16829.1"/>
    <property type="molecule type" value="Genomic_DNA"/>
</dbReference>
<dbReference type="InterPro" id="IPR043155">
    <property type="entry name" value="VPS33_dom3b"/>
</dbReference>
<dbReference type="InterPro" id="IPR001619">
    <property type="entry name" value="Sec1-like"/>
</dbReference>
<reference evidence="2 3" key="1">
    <citation type="submission" date="2014-04" db="EMBL/GenBank/DDBJ databases">
        <authorList>
            <consortium name="DOE Joint Genome Institute"/>
            <person name="Kuo A."/>
            <person name="Girlanda M."/>
            <person name="Perotto S."/>
            <person name="Kohler A."/>
            <person name="Nagy L.G."/>
            <person name="Floudas D."/>
            <person name="Copeland A."/>
            <person name="Barry K.W."/>
            <person name="Cichocki N."/>
            <person name="Veneault-Fourrey C."/>
            <person name="LaButti K."/>
            <person name="Lindquist E.A."/>
            <person name="Lipzen A."/>
            <person name="Lundell T."/>
            <person name="Morin E."/>
            <person name="Murat C."/>
            <person name="Sun H."/>
            <person name="Tunlid A."/>
            <person name="Henrissat B."/>
            <person name="Grigoriev I.V."/>
            <person name="Hibbett D.S."/>
            <person name="Martin F."/>
            <person name="Nordberg H.P."/>
            <person name="Cantor M.N."/>
            <person name="Hua S.X."/>
        </authorList>
    </citation>
    <scope>NUCLEOTIDE SEQUENCE [LARGE SCALE GENOMIC DNA]</scope>
    <source>
        <strain evidence="2 3">MUT 4182</strain>
    </source>
</reference>
<dbReference type="AlphaFoldDB" id="A0A0C3Q2X4"/>
<dbReference type="Gene3D" id="1.25.40.850">
    <property type="match status" value="1"/>
</dbReference>
<gene>
    <name evidence="2" type="ORF">M407DRAFT_181499</name>
</gene>
<dbReference type="Pfam" id="PF00995">
    <property type="entry name" value="Sec1"/>
    <property type="match status" value="1"/>
</dbReference>
<sequence length="301" mass="32222">MFNKSLEIQQNLLASYEPTVQVSAIEDLIAQEAPLQLVLRLLCLASLTNGGIKAKTLENIKREILQTYGYSYLPLLLALTTLSLLLPNPLPKSLTNQLSASEARRSSSLKPPAVPPAFGPIRKAFRILSDTPEATPTDVSYVYSGYAPLSIRIVQAVAMKGLVLANLPLSDGSSRSGPLLEAGAGAKKEAKVESVACHPINGWKGFEEVVKLLPGGVVDQVQVNGEGHQRGTTQANPTTTTVVFFLGGCTYTEVSALRWMTQHCKGRRFLIGSTSMISGGLLIETLNPLAPTLNLTVSNLV</sequence>
<organism evidence="2 3">
    <name type="scientific">Tulasnella calospora MUT 4182</name>
    <dbReference type="NCBI Taxonomy" id="1051891"/>
    <lineage>
        <taxon>Eukaryota</taxon>
        <taxon>Fungi</taxon>
        <taxon>Dikarya</taxon>
        <taxon>Basidiomycota</taxon>
        <taxon>Agaricomycotina</taxon>
        <taxon>Agaricomycetes</taxon>
        <taxon>Cantharellales</taxon>
        <taxon>Tulasnellaceae</taxon>
        <taxon>Tulasnella</taxon>
    </lineage>
</organism>
<evidence type="ECO:0000313" key="2">
    <source>
        <dbReference type="EMBL" id="KIO16829.1"/>
    </source>
</evidence>
<dbReference type="InterPro" id="IPR036045">
    <property type="entry name" value="Sec1-like_sf"/>
</dbReference>
<dbReference type="Gene3D" id="3.40.50.1910">
    <property type="match status" value="1"/>
</dbReference>
<dbReference type="Proteomes" id="UP000054248">
    <property type="component" value="Unassembled WGS sequence"/>
</dbReference>
<proteinExistence type="inferred from homology"/>
<dbReference type="InterPro" id="IPR027482">
    <property type="entry name" value="Sec1-like_dom2"/>
</dbReference>
<protein>
    <submittedName>
        <fullName evidence="2">Uncharacterized protein</fullName>
    </submittedName>
</protein>
<dbReference type="HOGENOM" id="CLU_016678_1_0_1"/>
<dbReference type="STRING" id="1051891.A0A0C3Q2X4"/>
<evidence type="ECO:0000313" key="3">
    <source>
        <dbReference type="Proteomes" id="UP000054248"/>
    </source>
</evidence>
<dbReference type="OrthoDB" id="10262287at2759"/>
<dbReference type="SUPFAM" id="SSF56815">
    <property type="entry name" value="Sec1/munc18-like (SM) proteins"/>
    <property type="match status" value="1"/>
</dbReference>
<keyword evidence="3" id="KW-1185">Reference proteome</keyword>
<name>A0A0C3Q2X4_9AGAM</name>
<dbReference type="PANTHER" id="PTHR11679">
    <property type="entry name" value="VESICLE PROTEIN SORTING-ASSOCIATED"/>
    <property type="match status" value="1"/>
</dbReference>
<accession>A0A0C3Q2X4</accession>
<comment type="similarity">
    <text evidence="1">Belongs to the STXBP/unc-18/SEC1 family.</text>
</comment>
<reference evidence="3" key="2">
    <citation type="submission" date="2015-01" db="EMBL/GenBank/DDBJ databases">
        <title>Evolutionary Origins and Diversification of the Mycorrhizal Mutualists.</title>
        <authorList>
            <consortium name="DOE Joint Genome Institute"/>
            <consortium name="Mycorrhizal Genomics Consortium"/>
            <person name="Kohler A."/>
            <person name="Kuo A."/>
            <person name="Nagy L.G."/>
            <person name="Floudas D."/>
            <person name="Copeland A."/>
            <person name="Barry K.W."/>
            <person name="Cichocki N."/>
            <person name="Veneault-Fourrey C."/>
            <person name="LaButti K."/>
            <person name="Lindquist E.A."/>
            <person name="Lipzen A."/>
            <person name="Lundell T."/>
            <person name="Morin E."/>
            <person name="Murat C."/>
            <person name="Riley R."/>
            <person name="Ohm R."/>
            <person name="Sun H."/>
            <person name="Tunlid A."/>
            <person name="Henrissat B."/>
            <person name="Grigoriev I.V."/>
            <person name="Hibbett D.S."/>
            <person name="Martin F."/>
        </authorList>
    </citation>
    <scope>NUCLEOTIDE SEQUENCE [LARGE SCALE GENOMIC DNA]</scope>
    <source>
        <strain evidence="3">MUT 4182</strain>
    </source>
</reference>